<reference evidence="1 2" key="1">
    <citation type="submission" date="2020-01" db="EMBL/GenBank/DDBJ databases">
        <title>Paenibacillus sp. nov., isolated from tomato rhizosphere.</title>
        <authorList>
            <person name="Weon H.-Y."/>
            <person name="Lee S.A."/>
        </authorList>
    </citation>
    <scope>NUCLEOTIDE SEQUENCE [LARGE SCALE GENOMIC DNA]</scope>
    <source>
        <strain evidence="1 2">12200R-189</strain>
    </source>
</reference>
<dbReference type="EMBL" id="CP048209">
    <property type="protein sequence ID" value="QHT59926.1"/>
    <property type="molecule type" value="Genomic_DNA"/>
</dbReference>
<evidence type="ECO:0000313" key="2">
    <source>
        <dbReference type="Proteomes" id="UP000476064"/>
    </source>
</evidence>
<protein>
    <submittedName>
        <fullName evidence="1">Paeninodin family lasso peptide</fullName>
    </submittedName>
</protein>
<dbReference type="RefSeq" id="WP_162355992.1">
    <property type="nucleotide sequence ID" value="NZ_CP048209.1"/>
</dbReference>
<proteinExistence type="predicted"/>
<dbReference type="Proteomes" id="UP000476064">
    <property type="component" value="Chromosome"/>
</dbReference>
<gene>
    <name evidence="1" type="ORF">GXP70_08145</name>
</gene>
<evidence type="ECO:0000313" key="1">
    <source>
        <dbReference type="EMBL" id="QHT59926.1"/>
    </source>
</evidence>
<keyword evidence="2" id="KW-1185">Reference proteome</keyword>
<dbReference type="InterPro" id="IPR049825">
    <property type="entry name" value="Lasso_PadeA-like"/>
</dbReference>
<accession>A0A6C0FRZ6</accession>
<sequence>MAKKSWQQPALEVLDVRMTMAGLGSKYVDYVTADDYVDDPSEPKSVLSFFGGGSGGGPSAS</sequence>
<dbReference type="NCBIfam" id="NF033524">
    <property type="entry name" value="lasso_PadeA_fam"/>
    <property type="match status" value="1"/>
</dbReference>
<organism evidence="1 2">
    <name type="scientific">Paenibacillus lycopersici</name>
    <dbReference type="NCBI Taxonomy" id="2704462"/>
    <lineage>
        <taxon>Bacteria</taxon>
        <taxon>Bacillati</taxon>
        <taxon>Bacillota</taxon>
        <taxon>Bacilli</taxon>
        <taxon>Bacillales</taxon>
        <taxon>Paenibacillaceae</taxon>
        <taxon>Paenibacillus</taxon>
    </lineage>
</organism>
<dbReference type="KEGG" id="plyc:GXP70_08145"/>
<dbReference type="AlphaFoldDB" id="A0A6C0FRZ6"/>
<name>A0A6C0FRZ6_9BACL</name>